<dbReference type="Proteomes" id="UP001302602">
    <property type="component" value="Unassembled WGS sequence"/>
</dbReference>
<sequence length="256" mass="29155">MHLLNIPSLRLESVFDPYIPQYAILSHTWENEEILLDGIRDPCQPLPVHKKGFAKVQKSCRQALHDGFGYSSSAELSEAINSLFQWYLKSRRCYAYLVDVNDPAGERSVGFQQSRWFTRGWTLQELIAPKDVRFHDHNWSSLGRRQTSGDDPGALEDVAEEINRTTNIAHSALRAFSVARKMSWAAHRRTTQREDKAYCLLGIFRGEYALVQEILKVSNDQSKLAFDHPCTGCGYHTFPQTGVALPTESPRCLRAQ</sequence>
<proteinExistence type="predicted"/>
<organism evidence="1 2">
    <name type="scientific">Parathielavia appendiculata</name>
    <dbReference type="NCBI Taxonomy" id="2587402"/>
    <lineage>
        <taxon>Eukaryota</taxon>
        <taxon>Fungi</taxon>
        <taxon>Dikarya</taxon>
        <taxon>Ascomycota</taxon>
        <taxon>Pezizomycotina</taxon>
        <taxon>Sordariomycetes</taxon>
        <taxon>Sordariomycetidae</taxon>
        <taxon>Sordariales</taxon>
        <taxon>Chaetomiaceae</taxon>
        <taxon>Parathielavia</taxon>
    </lineage>
</organism>
<keyword evidence="2" id="KW-1185">Reference proteome</keyword>
<comment type="caution">
    <text evidence="1">The sequence shown here is derived from an EMBL/GenBank/DDBJ whole genome shotgun (WGS) entry which is preliminary data.</text>
</comment>
<reference evidence="1" key="1">
    <citation type="journal article" date="2023" name="Mol. Phylogenet. Evol.">
        <title>Genome-scale phylogeny and comparative genomics of the fungal order Sordariales.</title>
        <authorList>
            <person name="Hensen N."/>
            <person name="Bonometti L."/>
            <person name="Westerberg I."/>
            <person name="Brannstrom I.O."/>
            <person name="Guillou S."/>
            <person name="Cros-Aarteil S."/>
            <person name="Calhoun S."/>
            <person name="Haridas S."/>
            <person name="Kuo A."/>
            <person name="Mondo S."/>
            <person name="Pangilinan J."/>
            <person name="Riley R."/>
            <person name="LaButti K."/>
            <person name="Andreopoulos B."/>
            <person name="Lipzen A."/>
            <person name="Chen C."/>
            <person name="Yan M."/>
            <person name="Daum C."/>
            <person name="Ng V."/>
            <person name="Clum A."/>
            <person name="Steindorff A."/>
            <person name="Ohm R.A."/>
            <person name="Martin F."/>
            <person name="Silar P."/>
            <person name="Natvig D.O."/>
            <person name="Lalanne C."/>
            <person name="Gautier V."/>
            <person name="Ament-Velasquez S.L."/>
            <person name="Kruys A."/>
            <person name="Hutchinson M.I."/>
            <person name="Powell A.J."/>
            <person name="Barry K."/>
            <person name="Miller A.N."/>
            <person name="Grigoriev I.V."/>
            <person name="Debuchy R."/>
            <person name="Gladieux P."/>
            <person name="Hiltunen Thoren M."/>
            <person name="Johannesson H."/>
        </authorList>
    </citation>
    <scope>NUCLEOTIDE SEQUENCE</scope>
    <source>
        <strain evidence="1">CBS 731.68</strain>
    </source>
</reference>
<evidence type="ECO:0000313" key="1">
    <source>
        <dbReference type="EMBL" id="KAK4118747.1"/>
    </source>
</evidence>
<dbReference type="EMBL" id="MU853260">
    <property type="protein sequence ID" value="KAK4118747.1"/>
    <property type="molecule type" value="Genomic_DNA"/>
</dbReference>
<protein>
    <submittedName>
        <fullName evidence="1">Uncharacterized protein</fullName>
    </submittedName>
</protein>
<dbReference type="RefSeq" id="XP_062642520.1">
    <property type="nucleotide sequence ID" value="XM_062794980.1"/>
</dbReference>
<gene>
    <name evidence="1" type="ORF">N657DRAFT_659410</name>
</gene>
<accession>A0AAN6YYV6</accession>
<name>A0AAN6YYV6_9PEZI</name>
<dbReference type="PANTHER" id="PTHR10622">
    <property type="entry name" value="HET DOMAIN-CONTAINING PROTEIN"/>
    <property type="match status" value="1"/>
</dbReference>
<evidence type="ECO:0000313" key="2">
    <source>
        <dbReference type="Proteomes" id="UP001302602"/>
    </source>
</evidence>
<dbReference type="AlphaFoldDB" id="A0AAN6YYV6"/>
<reference evidence="1" key="2">
    <citation type="submission" date="2023-05" db="EMBL/GenBank/DDBJ databases">
        <authorList>
            <consortium name="Lawrence Berkeley National Laboratory"/>
            <person name="Steindorff A."/>
            <person name="Hensen N."/>
            <person name="Bonometti L."/>
            <person name="Westerberg I."/>
            <person name="Brannstrom I.O."/>
            <person name="Guillou S."/>
            <person name="Cros-Aarteil S."/>
            <person name="Calhoun S."/>
            <person name="Haridas S."/>
            <person name="Kuo A."/>
            <person name="Mondo S."/>
            <person name="Pangilinan J."/>
            <person name="Riley R."/>
            <person name="Labutti K."/>
            <person name="Andreopoulos B."/>
            <person name="Lipzen A."/>
            <person name="Chen C."/>
            <person name="Yanf M."/>
            <person name="Daum C."/>
            <person name="Ng V."/>
            <person name="Clum A."/>
            <person name="Ohm R."/>
            <person name="Martin F."/>
            <person name="Silar P."/>
            <person name="Natvig D."/>
            <person name="Lalanne C."/>
            <person name="Gautier V."/>
            <person name="Ament-Velasquez S.L."/>
            <person name="Kruys A."/>
            <person name="Hutchinson M.I."/>
            <person name="Powell A.J."/>
            <person name="Barry K."/>
            <person name="Miller A.N."/>
            <person name="Grigoriev I.V."/>
            <person name="Debuchy R."/>
            <person name="Gladieux P."/>
            <person name="Thoren M.H."/>
            <person name="Johannesson H."/>
        </authorList>
    </citation>
    <scope>NUCLEOTIDE SEQUENCE</scope>
    <source>
        <strain evidence="1">CBS 731.68</strain>
    </source>
</reference>
<dbReference type="GeneID" id="87831749"/>
<dbReference type="PANTHER" id="PTHR10622:SF10">
    <property type="entry name" value="HET DOMAIN-CONTAINING PROTEIN"/>
    <property type="match status" value="1"/>
</dbReference>